<evidence type="ECO:0000313" key="2">
    <source>
        <dbReference type="EMBL" id="TVM33624.1"/>
    </source>
</evidence>
<evidence type="ECO:0000313" key="3">
    <source>
        <dbReference type="Proteomes" id="UP000434052"/>
    </source>
</evidence>
<reference evidence="1 4" key="2">
    <citation type="submission" date="2019-04" db="EMBL/GenBank/DDBJ databases">
        <title>Isolation and culture of sulfate reducing bacteria from the cold seep of the South China Sea.</title>
        <authorList>
            <person name="Sun C."/>
            <person name="Liu R."/>
        </authorList>
    </citation>
    <scope>NUCLEOTIDE SEQUENCE [LARGE SCALE GENOMIC DNA]</scope>
    <source>
        <strain evidence="1 4">CS1</strain>
    </source>
</reference>
<accession>A0A6P1ZIM4</accession>
<evidence type="ECO:0000313" key="4">
    <source>
        <dbReference type="Proteomes" id="UP000503251"/>
    </source>
</evidence>
<dbReference type="RefSeq" id="WP_144305289.1">
    <property type="nucleotide sequence ID" value="NZ_CP039543.1"/>
</dbReference>
<reference evidence="2 3" key="1">
    <citation type="submission" date="2018-06" db="EMBL/GenBank/DDBJ databases">
        <title>Complete genome of Desulfovibrio marinus P48SEP.</title>
        <authorList>
            <person name="Crispim J.S."/>
            <person name="Vidigal P.M.P."/>
            <person name="Silva L.C.F."/>
            <person name="Araujo L.C."/>
            <person name="Laguardia C.N."/>
            <person name="Dias R.S."/>
            <person name="Sousa M.P."/>
            <person name="Paula S.O."/>
            <person name="Silva C."/>
        </authorList>
    </citation>
    <scope>NUCLEOTIDE SEQUENCE [LARGE SCALE GENOMIC DNA]</scope>
    <source>
        <strain evidence="2 3">P48SEP</strain>
    </source>
</reference>
<dbReference type="Proteomes" id="UP000503251">
    <property type="component" value="Chromosome"/>
</dbReference>
<evidence type="ECO:0000313" key="1">
    <source>
        <dbReference type="EMBL" id="QJT09396.1"/>
    </source>
</evidence>
<organism evidence="2 3">
    <name type="scientific">Oceanidesulfovibrio marinus</name>
    <dbReference type="NCBI Taxonomy" id="370038"/>
    <lineage>
        <taxon>Bacteria</taxon>
        <taxon>Pseudomonadati</taxon>
        <taxon>Thermodesulfobacteriota</taxon>
        <taxon>Desulfovibrionia</taxon>
        <taxon>Desulfovibrionales</taxon>
        <taxon>Desulfovibrionaceae</taxon>
        <taxon>Oceanidesulfovibrio</taxon>
    </lineage>
</organism>
<dbReference type="AlphaFoldDB" id="A0A6P1ZIM4"/>
<protein>
    <submittedName>
        <fullName evidence="2">Uncharacterized protein</fullName>
    </submittedName>
</protein>
<dbReference type="Proteomes" id="UP000434052">
    <property type="component" value="Unassembled WGS sequence"/>
</dbReference>
<keyword evidence="4" id="KW-1185">Reference proteome</keyword>
<dbReference type="EMBL" id="CP039543">
    <property type="protein sequence ID" value="QJT09396.1"/>
    <property type="molecule type" value="Genomic_DNA"/>
</dbReference>
<name>A0A6P1ZIM4_9BACT</name>
<proteinExistence type="predicted"/>
<dbReference type="EMBL" id="QMIF01000006">
    <property type="protein sequence ID" value="TVM33624.1"/>
    <property type="molecule type" value="Genomic_DNA"/>
</dbReference>
<gene>
    <name evidence="2" type="ORF">DQK91_10340</name>
    <name evidence="1" type="ORF">E8L03_10780</name>
</gene>
<sequence>MTPKRAEAWLNEVEAMVEQHHLLPLCQKTELQATYEAATALVVRAKLEARRLLIVDGRVVCKHDGAVA</sequence>
<dbReference type="OrthoDB" id="9874070at2"/>